<dbReference type="AlphaFoldDB" id="A0A392TCK3"/>
<organism evidence="1 2">
    <name type="scientific">Trifolium medium</name>
    <dbReference type="NCBI Taxonomy" id="97028"/>
    <lineage>
        <taxon>Eukaryota</taxon>
        <taxon>Viridiplantae</taxon>
        <taxon>Streptophyta</taxon>
        <taxon>Embryophyta</taxon>
        <taxon>Tracheophyta</taxon>
        <taxon>Spermatophyta</taxon>
        <taxon>Magnoliopsida</taxon>
        <taxon>eudicotyledons</taxon>
        <taxon>Gunneridae</taxon>
        <taxon>Pentapetalae</taxon>
        <taxon>rosids</taxon>
        <taxon>fabids</taxon>
        <taxon>Fabales</taxon>
        <taxon>Fabaceae</taxon>
        <taxon>Papilionoideae</taxon>
        <taxon>50 kb inversion clade</taxon>
        <taxon>NPAAA clade</taxon>
        <taxon>Hologalegina</taxon>
        <taxon>IRL clade</taxon>
        <taxon>Trifolieae</taxon>
        <taxon>Trifolium</taxon>
    </lineage>
</organism>
<keyword evidence="2" id="KW-1185">Reference proteome</keyword>
<protein>
    <submittedName>
        <fullName evidence="1">Uncharacterized protein</fullName>
    </submittedName>
</protein>
<evidence type="ECO:0000313" key="2">
    <source>
        <dbReference type="Proteomes" id="UP000265520"/>
    </source>
</evidence>
<proteinExistence type="predicted"/>
<name>A0A392TCK3_9FABA</name>
<evidence type="ECO:0000313" key="1">
    <source>
        <dbReference type="EMBL" id="MCI57950.1"/>
    </source>
</evidence>
<sequence length="59" mass="6488">MRGALRDPLAHGEAWRDLVDEAAVDAVAVACDLCFPLLWRGSESKDDMRIVKLGFVGMN</sequence>
<comment type="caution">
    <text evidence="1">The sequence shown here is derived from an EMBL/GenBank/DDBJ whole genome shotgun (WGS) entry which is preliminary data.</text>
</comment>
<dbReference type="Proteomes" id="UP000265520">
    <property type="component" value="Unassembled WGS sequence"/>
</dbReference>
<accession>A0A392TCK3</accession>
<reference evidence="1 2" key="1">
    <citation type="journal article" date="2018" name="Front. Plant Sci.">
        <title>Red Clover (Trifolium pratense) and Zigzag Clover (T. medium) - A Picture of Genomic Similarities and Differences.</title>
        <authorList>
            <person name="Dluhosova J."/>
            <person name="Istvanek J."/>
            <person name="Nedelnik J."/>
            <person name="Repkova J."/>
        </authorList>
    </citation>
    <scope>NUCLEOTIDE SEQUENCE [LARGE SCALE GENOMIC DNA]</scope>
    <source>
        <strain evidence="2">cv. 10/8</strain>
        <tissue evidence="1">Leaf</tissue>
    </source>
</reference>
<dbReference type="EMBL" id="LXQA010538062">
    <property type="protein sequence ID" value="MCI57950.1"/>
    <property type="molecule type" value="Genomic_DNA"/>
</dbReference>